<feature type="compositionally biased region" description="Basic and acidic residues" evidence="1">
    <location>
        <begin position="933"/>
        <end position="944"/>
    </location>
</feature>
<feature type="compositionally biased region" description="Acidic residues" evidence="1">
    <location>
        <begin position="481"/>
        <end position="493"/>
    </location>
</feature>
<feature type="region of interest" description="Disordered" evidence="1">
    <location>
        <begin position="320"/>
        <end position="383"/>
    </location>
</feature>
<feature type="region of interest" description="Disordered" evidence="1">
    <location>
        <begin position="1096"/>
        <end position="1120"/>
    </location>
</feature>
<sequence>MSTAAALQLGLRDEALDVSERDDNIALLKKPPTRKSSRASFLLGRKSAHGIDTATTTGSNKSASRRHTLNLSVPSNSNSGRASHSRGGGGGESRSNSPNSNGKKNSSPDLLSLASADIPNPLRRTISTGSATVASNSTAGNSRRLLRRRTSIGSGKEMSSEASSVASANNSKRQCPATVSTIAKPSLLEKLQHDEKFRMPCPLPSIMGDSLEEGNSKDDTTTTTNNSEEPQKPQTQQTHHTSKAKLVFPSPDDEEDETERTNEVDGFFQFDPSKAKSVNRLVPVRSGSEDASIFAMYQTKDNDNDHDNDDDHSDLLQVAKKSKRQSHHDNNNNNHHQTKESREGENGATTSNNNKMTEGSMDGSDMPPLVPQSGHETGSSSNMIFDSAWNAEFTLQSDNARGHLDDGDDDDSASFHDTRKGLEEEDSDDDDDEDNDDIPSLTEMKNDKAVVVVERKETNDEDSTEERTLEDPSIASAESTYSDEETEEDEEPEGRDSNHSQALLQFNHKTPNGLDFAVCASDDTSIFRMDSIKTLEVPDVKTTELDKQLQQVTAAPKDRRPSMFAGALKKARSFKKPSSLMSAALVKAESFRADKKSMLLDTTDHTSLSKSDNEQWERRRSATEKTTRVRSHSVDRKSTTTITSENQKENIGDDELVRARTTHDMLPTRKDRAKRERASNSAGHEKAHSSSREIGDVSDKQHATRRDRVKGRRESARGGKSMDISNDDERKERRRKRDAVRKAAVAKNMPGRTISENSPKKRPGHIGQGRRRGTVAGDSSNIPKVDMDQMDLSKDGNTTMHESKTRRRSTIRKSQSVRNVASPPRSSLREASRKASLRRTASNDEGITVGTRRHSTNVSRRRPSEARSSGRSRGNKDREGAEHDIDRSVSREKRRHSRRPRRAKDVESKDDDAMDKSMDRSGDSVNGTRSRRRDAVDKNMDRSGESVNGTRSRRRDGTEKSTDRSGESVDGTAGRTKRRGEKRPSRRHRRSVERGTGGDGTEKSSSAMGGSSRHRGSAHSNGRGSNRGSNHDKKKTDNGSSTKSSAGTGTGTGSWVKSGNNSFVVVAKEGGETEEKRTSSLRVERTFDASFPDLKAANDSLSGTFHNDLETDGPTDRRKSFMKSLSSKFGAGQSTIGKGARNIIIGGTRAEKKRLLSGDDESVLS</sequence>
<feature type="compositionally biased region" description="Basic residues" evidence="1">
    <location>
        <begin position="851"/>
        <end position="861"/>
    </location>
</feature>
<dbReference type="EMBL" id="CAICTM010000499">
    <property type="protein sequence ID" value="CAB9511725.1"/>
    <property type="molecule type" value="Genomic_DNA"/>
</dbReference>
<feature type="compositionally biased region" description="Basic residues" evidence="1">
    <location>
        <begin position="760"/>
        <end position="773"/>
    </location>
</feature>
<dbReference type="AlphaFoldDB" id="A0A9N8E0K3"/>
<keyword evidence="3" id="KW-1185">Reference proteome</keyword>
<comment type="caution">
    <text evidence="2">The sequence shown here is derived from an EMBL/GenBank/DDBJ whole genome shotgun (WGS) entry which is preliminary data.</text>
</comment>
<feature type="region of interest" description="Disordered" evidence="1">
    <location>
        <begin position="27"/>
        <end position="177"/>
    </location>
</feature>
<feature type="compositionally biased region" description="Low complexity" evidence="1">
    <location>
        <begin position="160"/>
        <end position="171"/>
    </location>
</feature>
<feature type="compositionally biased region" description="Basic residues" evidence="1">
    <location>
        <begin position="892"/>
        <end position="902"/>
    </location>
</feature>
<protein>
    <submittedName>
        <fullName evidence="2">Uncharacterized protein</fullName>
    </submittedName>
</protein>
<feature type="compositionally biased region" description="Acidic residues" evidence="1">
    <location>
        <begin position="423"/>
        <end position="437"/>
    </location>
</feature>
<feature type="region of interest" description="Disordered" evidence="1">
    <location>
        <begin position="399"/>
        <end position="503"/>
    </location>
</feature>
<feature type="compositionally biased region" description="Low complexity" evidence="1">
    <location>
        <begin position="221"/>
        <end position="239"/>
    </location>
</feature>
<feature type="compositionally biased region" description="Low complexity" evidence="1">
    <location>
        <begin position="93"/>
        <end position="117"/>
    </location>
</feature>
<proteinExistence type="predicted"/>
<organism evidence="2 3">
    <name type="scientific">Seminavis robusta</name>
    <dbReference type="NCBI Taxonomy" id="568900"/>
    <lineage>
        <taxon>Eukaryota</taxon>
        <taxon>Sar</taxon>
        <taxon>Stramenopiles</taxon>
        <taxon>Ochrophyta</taxon>
        <taxon>Bacillariophyta</taxon>
        <taxon>Bacillariophyceae</taxon>
        <taxon>Bacillariophycidae</taxon>
        <taxon>Naviculales</taxon>
        <taxon>Naviculaceae</taxon>
        <taxon>Seminavis</taxon>
    </lineage>
</organism>
<feature type="compositionally biased region" description="Low complexity" evidence="1">
    <location>
        <begin position="1018"/>
        <end position="1028"/>
    </location>
</feature>
<name>A0A9N8E0K3_9STRA</name>
<feature type="region of interest" description="Disordered" evidence="1">
    <location>
        <begin position="602"/>
        <end position="1060"/>
    </location>
</feature>
<feature type="compositionally biased region" description="Basic and acidic residues" evidence="1">
    <location>
        <begin position="444"/>
        <end position="458"/>
    </location>
</feature>
<feature type="compositionally biased region" description="Polar residues" evidence="1">
    <location>
        <begin position="374"/>
        <end position="383"/>
    </location>
</feature>
<feature type="compositionally biased region" description="Polar residues" evidence="1">
    <location>
        <begin position="125"/>
        <end position="141"/>
    </location>
</feature>
<feature type="region of interest" description="Disordered" evidence="1">
    <location>
        <begin position="193"/>
        <end position="268"/>
    </location>
</feature>
<feature type="compositionally biased region" description="Basic and acidic residues" evidence="1">
    <location>
        <begin position="611"/>
        <end position="638"/>
    </location>
</feature>
<feature type="compositionally biased region" description="Polar residues" evidence="1">
    <location>
        <begin position="347"/>
        <end position="357"/>
    </location>
</feature>
<feature type="compositionally biased region" description="Basic and acidic residues" evidence="1">
    <location>
        <begin position="646"/>
        <end position="717"/>
    </location>
</feature>
<feature type="compositionally biased region" description="Polar residues" evidence="1">
    <location>
        <begin position="53"/>
        <end position="62"/>
    </location>
</feature>
<feature type="compositionally biased region" description="Basic and acidic residues" evidence="1">
    <location>
        <begin position="413"/>
        <end position="422"/>
    </location>
</feature>
<evidence type="ECO:0000313" key="2">
    <source>
        <dbReference type="EMBL" id="CAB9511725.1"/>
    </source>
</evidence>
<evidence type="ECO:0000256" key="1">
    <source>
        <dbReference type="SAM" id="MobiDB-lite"/>
    </source>
</evidence>
<feature type="compositionally biased region" description="Basic and acidic residues" evidence="1">
    <location>
        <begin position="874"/>
        <end position="891"/>
    </location>
</feature>
<feature type="compositionally biased region" description="Basic and acidic residues" evidence="1">
    <location>
        <begin position="785"/>
        <end position="794"/>
    </location>
</feature>
<gene>
    <name evidence="2" type="ORF">SEMRO_500_G155190.1</name>
</gene>
<dbReference type="Proteomes" id="UP001153069">
    <property type="component" value="Unassembled WGS sequence"/>
</dbReference>
<reference evidence="2" key="1">
    <citation type="submission" date="2020-06" db="EMBL/GenBank/DDBJ databases">
        <authorList>
            <consortium name="Plant Systems Biology data submission"/>
        </authorList>
    </citation>
    <scope>NUCLEOTIDE SEQUENCE</scope>
    <source>
        <strain evidence="2">D6</strain>
    </source>
</reference>
<evidence type="ECO:0000313" key="3">
    <source>
        <dbReference type="Proteomes" id="UP001153069"/>
    </source>
</evidence>
<feature type="compositionally biased region" description="Basic residues" evidence="1">
    <location>
        <begin position="975"/>
        <end position="991"/>
    </location>
</feature>
<feature type="compositionally biased region" description="Basic and acidic residues" evidence="1">
    <location>
        <begin position="955"/>
        <end position="967"/>
    </location>
</feature>
<accession>A0A9N8E0K3</accession>